<sequence length="447" mass="46178">MRKPNGEVGSEVMETSAAPSITIASSPGFTPRLIGGQPGPGREDLTAYRGLGGYQPLAGADELLGEVESAGLLGRGGAGFPLAVKLRAVRDNGRPAGGAIVVANGEEGEPASIKDRWLLRHRPHLILDGLRLATAMVNADRAYVYVSDPDSTSSVEAALAEVGPEVFGGIAVEVWNVEPGYIAGEETAAVRAINGGPVKPTDKPPRPFQEGVGGLPTLVSNVETLANLPYLLRHGSADYRSLGTSLSPGSFLVTLTGAGRPPALYEVPHGLPFTELLALHGVSPNEVRGALLGGYFAGLLDRRVLDATLDHETLRGLGCGLGNGAIAVITDDCPVAVAASVLAYFDRENAGQCGSCFNGTAAMAAVATALRDGVATDEDVARLRRWSVVLRGRGACATLDAATNVAASLLDKFADEVGSHVDNGCQTCQVGAFVADRPYEVEAVSHA</sequence>
<name>A0A7I7KXB2_9MYCO</name>
<dbReference type="Gene3D" id="3.10.20.600">
    <property type="match status" value="1"/>
</dbReference>
<evidence type="ECO:0000313" key="9">
    <source>
        <dbReference type="Proteomes" id="UP000465866"/>
    </source>
</evidence>
<feature type="region of interest" description="Disordered" evidence="6">
    <location>
        <begin position="1"/>
        <end position="39"/>
    </location>
</feature>
<dbReference type="EMBL" id="AP022569">
    <property type="protein sequence ID" value="BBX46396.1"/>
    <property type="molecule type" value="Genomic_DNA"/>
</dbReference>
<dbReference type="SMART" id="SM00928">
    <property type="entry name" value="NADH_4Fe-4S"/>
    <property type="match status" value="1"/>
</dbReference>
<dbReference type="Gene3D" id="3.40.50.11540">
    <property type="entry name" value="NADH-ubiquinone oxidoreductase 51kDa subunit"/>
    <property type="match status" value="1"/>
</dbReference>
<dbReference type="InterPro" id="IPR011538">
    <property type="entry name" value="Nuo51_FMN-bd"/>
</dbReference>
<evidence type="ECO:0000259" key="7">
    <source>
        <dbReference type="SMART" id="SM00928"/>
    </source>
</evidence>
<dbReference type="Proteomes" id="UP000465866">
    <property type="component" value="Chromosome"/>
</dbReference>
<dbReference type="SUPFAM" id="SSF142019">
    <property type="entry name" value="Nqo1 FMN-binding domain-like"/>
    <property type="match status" value="1"/>
</dbReference>
<keyword evidence="5" id="KW-0411">Iron-sulfur</keyword>
<dbReference type="Pfam" id="PF01512">
    <property type="entry name" value="Complex1_51K"/>
    <property type="match status" value="1"/>
</dbReference>
<evidence type="ECO:0000313" key="8">
    <source>
        <dbReference type="EMBL" id="BBX46396.1"/>
    </source>
</evidence>
<dbReference type="InterPro" id="IPR019575">
    <property type="entry name" value="Nuop51_4Fe4S-bd"/>
</dbReference>
<organism evidence="8 9">
    <name type="scientific">Mycobacterium cookii</name>
    <dbReference type="NCBI Taxonomy" id="1775"/>
    <lineage>
        <taxon>Bacteria</taxon>
        <taxon>Bacillati</taxon>
        <taxon>Actinomycetota</taxon>
        <taxon>Actinomycetes</taxon>
        <taxon>Mycobacteriales</taxon>
        <taxon>Mycobacteriaceae</taxon>
        <taxon>Mycobacterium</taxon>
    </lineage>
</organism>
<dbReference type="Gene3D" id="1.20.1440.230">
    <property type="entry name" value="NADH-ubiquinone oxidoreductase 51kDa subunit, iron-sulphur binding domain"/>
    <property type="match status" value="1"/>
</dbReference>
<keyword evidence="3" id="KW-0479">Metal-binding</keyword>
<dbReference type="AlphaFoldDB" id="A0A7I7KXB2"/>
<dbReference type="SUPFAM" id="SSF140490">
    <property type="entry name" value="Nqo1C-terminal domain-like"/>
    <property type="match status" value="1"/>
</dbReference>
<dbReference type="KEGG" id="mcoo:MCOO_24110"/>
<dbReference type="InterPro" id="IPR037225">
    <property type="entry name" value="Nuo51_FMN-bd_sf"/>
</dbReference>
<keyword evidence="4" id="KW-0408">Iron</keyword>
<evidence type="ECO:0000256" key="2">
    <source>
        <dbReference type="ARBA" id="ARBA00022485"/>
    </source>
</evidence>
<evidence type="ECO:0000256" key="6">
    <source>
        <dbReference type="SAM" id="MobiDB-lite"/>
    </source>
</evidence>
<keyword evidence="9" id="KW-1185">Reference proteome</keyword>
<keyword evidence="2" id="KW-0004">4Fe-4S</keyword>
<evidence type="ECO:0000256" key="3">
    <source>
        <dbReference type="ARBA" id="ARBA00022723"/>
    </source>
</evidence>
<dbReference type="Pfam" id="PF10589">
    <property type="entry name" value="NADH_4Fe-4S"/>
    <property type="match status" value="1"/>
</dbReference>
<accession>A0A7I7KXB2</accession>
<evidence type="ECO:0000256" key="1">
    <source>
        <dbReference type="ARBA" id="ARBA00007523"/>
    </source>
</evidence>
<evidence type="ECO:0000256" key="5">
    <source>
        <dbReference type="ARBA" id="ARBA00023014"/>
    </source>
</evidence>
<dbReference type="InterPro" id="IPR037207">
    <property type="entry name" value="Nuop51_4Fe4S-bd_sf"/>
</dbReference>
<reference evidence="8 9" key="1">
    <citation type="journal article" date="2019" name="Emerg. Microbes Infect.">
        <title>Comprehensive subspecies identification of 175 nontuberculous mycobacteria species based on 7547 genomic profiles.</title>
        <authorList>
            <person name="Matsumoto Y."/>
            <person name="Kinjo T."/>
            <person name="Motooka D."/>
            <person name="Nabeya D."/>
            <person name="Jung N."/>
            <person name="Uechi K."/>
            <person name="Horii T."/>
            <person name="Iida T."/>
            <person name="Fujita J."/>
            <person name="Nakamura S."/>
        </authorList>
    </citation>
    <scope>NUCLEOTIDE SEQUENCE [LARGE SCALE GENOMIC DNA]</scope>
    <source>
        <strain evidence="8 9">JCM 12404</strain>
    </source>
</reference>
<dbReference type="PANTHER" id="PTHR43578:SF3">
    <property type="entry name" value="NADH-QUINONE OXIDOREDUCTASE SUBUNIT F"/>
    <property type="match status" value="1"/>
</dbReference>
<dbReference type="SUPFAM" id="SSF142984">
    <property type="entry name" value="Nqo1 middle domain-like"/>
    <property type="match status" value="1"/>
</dbReference>
<dbReference type="GO" id="GO:0046872">
    <property type="term" value="F:metal ion binding"/>
    <property type="evidence" value="ECO:0007669"/>
    <property type="project" value="UniProtKB-KW"/>
</dbReference>
<dbReference type="GO" id="GO:0051539">
    <property type="term" value="F:4 iron, 4 sulfur cluster binding"/>
    <property type="evidence" value="ECO:0007669"/>
    <property type="project" value="UniProtKB-KW"/>
</dbReference>
<feature type="compositionally biased region" description="Low complexity" evidence="6">
    <location>
        <begin position="15"/>
        <end position="27"/>
    </location>
</feature>
<gene>
    <name evidence="8" type="ORF">MCOO_24110</name>
</gene>
<evidence type="ECO:0000256" key="4">
    <source>
        <dbReference type="ARBA" id="ARBA00023004"/>
    </source>
</evidence>
<dbReference type="PANTHER" id="PTHR43578">
    <property type="entry name" value="NADH-QUINONE OXIDOREDUCTASE SUBUNIT F"/>
    <property type="match status" value="1"/>
</dbReference>
<comment type="similarity">
    <text evidence="1">Belongs to the complex I 51 kDa subunit family.</text>
</comment>
<proteinExistence type="inferred from homology"/>
<feature type="domain" description="NADH-ubiquinone oxidoreductase 51kDa subunit iron-sulphur binding" evidence="7">
    <location>
        <begin position="335"/>
        <end position="380"/>
    </location>
</feature>
<protein>
    <submittedName>
        <fullName evidence="8">NADH dehydrogenase</fullName>
    </submittedName>
</protein>